<protein>
    <submittedName>
        <fullName evidence="1">32341_t:CDS:1</fullName>
    </submittedName>
</protein>
<dbReference type="Proteomes" id="UP000789920">
    <property type="component" value="Unassembled WGS sequence"/>
</dbReference>
<organism evidence="1 2">
    <name type="scientific">Racocetra persica</name>
    <dbReference type="NCBI Taxonomy" id="160502"/>
    <lineage>
        <taxon>Eukaryota</taxon>
        <taxon>Fungi</taxon>
        <taxon>Fungi incertae sedis</taxon>
        <taxon>Mucoromycota</taxon>
        <taxon>Glomeromycotina</taxon>
        <taxon>Glomeromycetes</taxon>
        <taxon>Diversisporales</taxon>
        <taxon>Gigasporaceae</taxon>
        <taxon>Racocetra</taxon>
    </lineage>
</organism>
<name>A0ACA9SFW0_9GLOM</name>
<dbReference type="EMBL" id="CAJVQC010119823">
    <property type="protein sequence ID" value="CAG8838194.1"/>
    <property type="molecule type" value="Genomic_DNA"/>
</dbReference>
<feature type="non-terminal residue" evidence="1">
    <location>
        <position position="1"/>
    </location>
</feature>
<keyword evidence="2" id="KW-1185">Reference proteome</keyword>
<evidence type="ECO:0000313" key="1">
    <source>
        <dbReference type="EMBL" id="CAG8838194.1"/>
    </source>
</evidence>
<evidence type="ECO:0000313" key="2">
    <source>
        <dbReference type="Proteomes" id="UP000789920"/>
    </source>
</evidence>
<sequence length="53" mass="6689">HQGCPENWSKKRKREYKRGRKNGFVRLEDCKVDRHWDCYQRWLSIIRSQLRQL</sequence>
<accession>A0ACA9SFW0</accession>
<proteinExistence type="predicted"/>
<gene>
    <name evidence="1" type="ORF">RPERSI_LOCUS30584</name>
</gene>
<comment type="caution">
    <text evidence="1">The sequence shown here is derived from an EMBL/GenBank/DDBJ whole genome shotgun (WGS) entry which is preliminary data.</text>
</comment>
<reference evidence="1" key="1">
    <citation type="submission" date="2021-06" db="EMBL/GenBank/DDBJ databases">
        <authorList>
            <person name="Kallberg Y."/>
            <person name="Tangrot J."/>
            <person name="Rosling A."/>
        </authorList>
    </citation>
    <scope>NUCLEOTIDE SEQUENCE</scope>
    <source>
        <strain evidence="1">MA461A</strain>
    </source>
</reference>
<feature type="non-terminal residue" evidence="1">
    <location>
        <position position="53"/>
    </location>
</feature>